<dbReference type="AlphaFoldDB" id="A0A2T8I3Q0"/>
<proteinExistence type="predicted"/>
<organism evidence="1">
    <name type="scientific">Panicum hallii</name>
    <dbReference type="NCBI Taxonomy" id="206008"/>
    <lineage>
        <taxon>Eukaryota</taxon>
        <taxon>Viridiplantae</taxon>
        <taxon>Streptophyta</taxon>
        <taxon>Embryophyta</taxon>
        <taxon>Tracheophyta</taxon>
        <taxon>Spermatophyta</taxon>
        <taxon>Magnoliopsida</taxon>
        <taxon>Liliopsida</taxon>
        <taxon>Poales</taxon>
        <taxon>Poaceae</taxon>
        <taxon>PACMAD clade</taxon>
        <taxon>Panicoideae</taxon>
        <taxon>Panicodae</taxon>
        <taxon>Paniceae</taxon>
        <taxon>Panicinae</taxon>
        <taxon>Panicum</taxon>
        <taxon>Panicum sect. Panicum</taxon>
    </lineage>
</organism>
<evidence type="ECO:0000313" key="1">
    <source>
        <dbReference type="EMBL" id="PVH32298.1"/>
    </source>
</evidence>
<dbReference type="Proteomes" id="UP000243499">
    <property type="component" value="Chromosome 9"/>
</dbReference>
<name>A0A2T8I3Q0_9POAL</name>
<reference evidence="1" key="1">
    <citation type="submission" date="2018-04" db="EMBL/GenBank/DDBJ databases">
        <title>WGS assembly of Panicum hallii.</title>
        <authorList>
            <person name="Lovell J."/>
            <person name="Jenkins J."/>
            <person name="Lowry D."/>
            <person name="Mamidi S."/>
            <person name="Sreedasyam A."/>
            <person name="Weng X."/>
            <person name="Barry K."/>
            <person name="Bonette J."/>
            <person name="Campitelli B."/>
            <person name="Daum C."/>
            <person name="Gordon S."/>
            <person name="Gould B."/>
            <person name="Lipzen A."/>
            <person name="Macqueen A."/>
            <person name="Palacio-Mejia J."/>
            <person name="Plott C."/>
            <person name="Shakirov E."/>
            <person name="Shu S."/>
            <person name="Yoshinaga Y."/>
            <person name="Zane M."/>
            <person name="Rokhsar D."/>
            <person name="Grimwood J."/>
            <person name="Schmutz J."/>
            <person name="Juenger T."/>
        </authorList>
    </citation>
    <scope>NUCLEOTIDE SEQUENCE [LARGE SCALE GENOMIC DNA]</scope>
    <source>
        <strain evidence="1">FIL2</strain>
    </source>
</reference>
<dbReference type="EMBL" id="CM008054">
    <property type="protein sequence ID" value="PVH32298.1"/>
    <property type="molecule type" value="Genomic_DNA"/>
</dbReference>
<protein>
    <submittedName>
        <fullName evidence="1">Uncharacterized protein</fullName>
    </submittedName>
</protein>
<dbReference type="Gramene" id="PVH32298">
    <property type="protein sequence ID" value="PVH32298"/>
    <property type="gene ID" value="PAHAL_9G363000"/>
</dbReference>
<gene>
    <name evidence="1" type="ORF">PAHAL_9G363000</name>
</gene>
<accession>A0A2T8I3Q0</accession>
<sequence>MQSLNLSAIGRLALMAVTPAPGGVARNLCNKGRLAAMARPLVVCSRSECCRSECEDATSHGLRVGDRGVVASLLSGWRLRHEFDRIDDGAVGSWRWRWSCKTPQIRWRGAPAGPGATCAGGGASEERMRSSAGWLARRRWRRRRQWRWGRRRRGRGS</sequence>